<accession>A0A8H3C8L9</accession>
<protein>
    <submittedName>
        <fullName evidence="1">Uncharacterized protein</fullName>
    </submittedName>
</protein>
<dbReference type="Proteomes" id="UP000663853">
    <property type="component" value="Unassembled WGS sequence"/>
</dbReference>
<evidence type="ECO:0000313" key="2">
    <source>
        <dbReference type="Proteomes" id="UP000663853"/>
    </source>
</evidence>
<proteinExistence type="predicted"/>
<dbReference type="AlphaFoldDB" id="A0A8H3C8L9"/>
<sequence>MAIRFTQEQRNTMDGAYIMAGRNKPEPAVMNHIAHSFGCSLDRIKEYFKYLNKKSKKSHVGGDNFKHHPLSSSYLKMSQSPQEQGIVPIYTSPSPTQQPRDVADELMDELINFPEHL</sequence>
<name>A0A8H3C8L9_9AGAM</name>
<organism evidence="1 2">
    <name type="scientific">Rhizoctonia solani</name>
    <dbReference type="NCBI Taxonomy" id="456999"/>
    <lineage>
        <taxon>Eukaryota</taxon>
        <taxon>Fungi</taxon>
        <taxon>Dikarya</taxon>
        <taxon>Basidiomycota</taxon>
        <taxon>Agaricomycotina</taxon>
        <taxon>Agaricomycetes</taxon>
        <taxon>Cantharellales</taxon>
        <taxon>Ceratobasidiaceae</taxon>
        <taxon>Rhizoctonia</taxon>
    </lineage>
</organism>
<dbReference type="EMBL" id="CAJMXA010002173">
    <property type="protein sequence ID" value="CAE6476865.1"/>
    <property type="molecule type" value="Genomic_DNA"/>
</dbReference>
<evidence type="ECO:0000313" key="1">
    <source>
        <dbReference type="EMBL" id="CAE6476865.1"/>
    </source>
</evidence>
<comment type="caution">
    <text evidence="1">The sequence shown here is derived from an EMBL/GenBank/DDBJ whole genome shotgun (WGS) entry which is preliminary data.</text>
</comment>
<reference evidence="1" key="1">
    <citation type="submission" date="2021-01" db="EMBL/GenBank/DDBJ databases">
        <authorList>
            <person name="Kaushik A."/>
        </authorList>
    </citation>
    <scope>NUCLEOTIDE SEQUENCE</scope>
    <source>
        <strain evidence="1">AG6-10EEA</strain>
    </source>
</reference>
<gene>
    <name evidence="1" type="ORF">RDB_LOCUS82222</name>
</gene>